<name>A0ABQ6DX94_9GAMM</name>
<feature type="transmembrane region" description="Helical" evidence="5">
    <location>
        <begin position="63"/>
        <end position="86"/>
    </location>
</feature>
<keyword evidence="3 5" id="KW-1133">Transmembrane helix</keyword>
<comment type="caution">
    <text evidence="6">The sequence shown here is derived from an EMBL/GenBank/DDBJ whole genome shotgun (WGS) entry which is preliminary data.</text>
</comment>
<comment type="subcellular location">
    <subcellularLocation>
        <location evidence="1">Membrane</location>
        <topology evidence="1">Multi-pass membrane protein</topology>
    </subcellularLocation>
</comment>
<organism evidence="6 7">
    <name type="scientific">Psychromonas marina</name>
    <dbReference type="NCBI Taxonomy" id="88364"/>
    <lineage>
        <taxon>Bacteria</taxon>
        <taxon>Pseudomonadati</taxon>
        <taxon>Pseudomonadota</taxon>
        <taxon>Gammaproteobacteria</taxon>
        <taxon>Alteromonadales</taxon>
        <taxon>Psychromonadaceae</taxon>
        <taxon>Psychromonas</taxon>
    </lineage>
</organism>
<evidence type="ECO:0000256" key="1">
    <source>
        <dbReference type="ARBA" id="ARBA00004141"/>
    </source>
</evidence>
<dbReference type="EMBL" id="BSPQ01000002">
    <property type="protein sequence ID" value="GLS89762.1"/>
    <property type="molecule type" value="Genomic_DNA"/>
</dbReference>
<dbReference type="InterPro" id="IPR038665">
    <property type="entry name" value="Voltage-dep_anion_channel_sf"/>
</dbReference>
<reference evidence="7" key="1">
    <citation type="journal article" date="2019" name="Int. J. Syst. Evol. Microbiol.">
        <title>The Global Catalogue of Microorganisms (GCM) 10K type strain sequencing project: providing services to taxonomists for standard genome sequencing and annotation.</title>
        <authorList>
            <consortium name="The Broad Institute Genomics Platform"/>
            <consortium name="The Broad Institute Genome Sequencing Center for Infectious Disease"/>
            <person name="Wu L."/>
            <person name="Ma J."/>
        </authorList>
    </citation>
    <scope>NUCLEOTIDE SEQUENCE [LARGE SCALE GENOMIC DNA]</scope>
    <source>
        <strain evidence="7">NBRC 103166</strain>
    </source>
</reference>
<accession>A0ABQ6DX94</accession>
<evidence type="ECO:0000313" key="6">
    <source>
        <dbReference type="EMBL" id="GLS89762.1"/>
    </source>
</evidence>
<evidence type="ECO:0000313" key="7">
    <source>
        <dbReference type="Proteomes" id="UP001157353"/>
    </source>
</evidence>
<proteinExistence type="predicted"/>
<sequence length="311" mass="34843">MVPTALAGLALAIASLGWSWENIGAFHGTVQITGALIASLLLAILSLKFLLNPSVLKEDIAHYMKGSMVPTFAMTTMVIASSVNYFNHQVAVGLWLIAIIFHLFFFIMFIYYRIQNVKFEHLLPSWFIPPIGIAVATISLPQGTLGTELQKIATISLQFGFVVYALMLPILIYRCFRYKKLTPPEQPTLAIFATPASLLLVGYLAAIEEPNYLSVILLSLLALSMTLFVYYCFKPLLRLPFTPAYAAFTFPLVMGATAMFKVSQFLQQSGSHEWLVKTVQYIAYMELFFATGMVLYVCARYLEYFKQPKSC</sequence>
<feature type="transmembrane region" description="Helical" evidence="5">
    <location>
        <begin position="212"/>
        <end position="233"/>
    </location>
</feature>
<feature type="transmembrane region" description="Helical" evidence="5">
    <location>
        <begin position="152"/>
        <end position="176"/>
    </location>
</feature>
<feature type="transmembrane region" description="Helical" evidence="5">
    <location>
        <begin position="123"/>
        <end position="140"/>
    </location>
</feature>
<keyword evidence="7" id="KW-1185">Reference proteome</keyword>
<dbReference type="PANTHER" id="PTHR37955:SF1">
    <property type="entry name" value="DEP DOMAIN-CONTAINING PROTEIN"/>
    <property type="match status" value="1"/>
</dbReference>
<evidence type="ECO:0000256" key="4">
    <source>
        <dbReference type="ARBA" id="ARBA00023136"/>
    </source>
</evidence>
<dbReference type="Gene3D" id="1.50.10.150">
    <property type="entry name" value="Voltage-dependent anion channel"/>
    <property type="match status" value="1"/>
</dbReference>
<evidence type="ECO:0000256" key="3">
    <source>
        <dbReference type="ARBA" id="ARBA00022989"/>
    </source>
</evidence>
<keyword evidence="2 5" id="KW-0812">Transmembrane</keyword>
<dbReference type="InterPro" id="IPR052951">
    <property type="entry name" value="Tellurite_res_ion_channel"/>
</dbReference>
<dbReference type="Proteomes" id="UP001157353">
    <property type="component" value="Unassembled WGS sequence"/>
</dbReference>
<feature type="transmembrane region" description="Helical" evidence="5">
    <location>
        <begin position="282"/>
        <end position="302"/>
    </location>
</feature>
<evidence type="ECO:0000256" key="2">
    <source>
        <dbReference type="ARBA" id="ARBA00022692"/>
    </source>
</evidence>
<dbReference type="Pfam" id="PF03595">
    <property type="entry name" value="SLAC1"/>
    <property type="match status" value="1"/>
</dbReference>
<feature type="transmembrane region" description="Helical" evidence="5">
    <location>
        <begin position="245"/>
        <end position="262"/>
    </location>
</feature>
<gene>
    <name evidence="6" type="ORF">GCM10007916_08290</name>
</gene>
<protein>
    <submittedName>
        <fullName evidence="6">C4-dicarboxylate ABC transporter</fullName>
    </submittedName>
</protein>
<feature type="transmembrane region" description="Helical" evidence="5">
    <location>
        <begin position="92"/>
        <end position="111"/>
    </location>
</feature>
<dbReference type="CDD" id="cd09325">
    <property type="entry name" value="TDT_C4-dicarb_trans"/>
    <property type="match status" value="1"/>
</dbReference>
<dbReference type="InterPro" id="IPR004695">
    <property type="entry name" value="SLAC1/Mae1/Ssu1/TehA"/>
</dbReference>
<feature type="transmembrane region" description="Helical" evidence="5">
    <location>
        <begin position="29"/>
        <end position="51"/>
    </location>
</feature>
<feature type="transmembrane region" description="Helical" evidence="5">
    <location>
        <begin position="188"/>
        <end position="206"/>
    </location>
</feature>
<evidence type="ECO:0000256" key="5">
    <source>
        <dbReference type="SAM" id="Phobius"/>
    </source>
</evidence>
<dbReference type="PANTHER" id="PTHR37955">
    <property type="entry name" value="TELLURITE RESISTANCE PROTEIN TEHA"/>
    <property type="match status" value="1"/>
</dbReference>
<keyword evidence="4 5" id="KW-0472">Membrane</keyword>